<dbReference type="FunFam" id="3.30.420.10:FF:000032">
    <property type="entry name" value="Retrovirus-related Pol polyprotein from transposon 297-like Protein"/>
    <property type="match status" value="1"/>
</dbReference>
<keyword evidence="4" id="KW-1185">Reference proteome</keyword>
<dbReference type="PANTHER" id="PTHR37984">
    <property type="entry name" value="PROTEIN CBG26694"/>
    <property type="match status" value="1"/>
</dbReference>
<name>A0A671SBK8_9TELE</name>
<protein>
    <recommendedName>
        <fullName evidence="1">Gypsy retrotransposon integrase-like protein 1</fullName>
    </recommendedName>
</protein>
<dbReference type="InterPro" id="IPR041588">
    <property type="entry name" value="Integrase_H2C2"/>
</dbReference>
<evidence type="ECO:0000313" key="4">
    <source>
        <dbReference type="Proteomes" id="UP000472260"/>
    </source>
</evidence>
<sequence>MFYQGVSTAHQIPYSSVPPLNLSLPCNVPVDLSLITMEQNNDPEILELAIKVGEQSTEDVMRVHYVMENGFLFRSVPDGQKGQKVQLVIPNASRRVFLQYAHDNPLSGHLGKMKTLLRLLESVYWPSIRNDVWKYCKECQTCQKYKAATTKAPGQLQSTPVIEPGYMLGVDIMGPFPQSPKQNEYLLVVVDYFTKWVELFPMRPAKASLIARIMMEEMFTRWGTPAYLASDRGTQFTSHLLDLLCKQWGVIQKLTTAYHPQTNLTERVNRNLKPMIASYVREQHKHWDRWLSEFRFAINSAWHESTGFSPAEITLGRKLKGPMERALQKFFQS</sequence>
<dbReference type="Gene3D" id="3.30.420.10">
    <property type="entry name" value="Ribonuclease H-like superfamily/Ribonuclease H"/>
    <property type="match status" value="1"/>
</dbReference>
<evidence type="ECO:0000256" key="1">
    <source>
        <dbReference type="ARBA" id="ARBA00039658"/>
    </source>
</evidence>
<proteinExistence type="predicted"/>
<dbReference type="InterPro" id="IPR036397">
    <property type="entry name" value="RNaseH_sf"/>
</dbReference>
<dbReference type="Ensembl" id="ENSSANT00000099421.1">
    <property type="protein sequence ID" value="ENSSANP00000093608.1"/>
    <property type="gene ID" value="ENSSANG00000046148.1"/>
</dbReference>
<dbReference type="AlphaFoldDB" id="A0A671SBK8"/>
<dbReference type="Pfam" id="PF17921">
    <property type="entry name" value="Integrase_H2C2"/>
    <property type="match status" value="1"/>
</dbReference>
<dbReference type="InterPro" id="IPR012337">
    <property type="entry name" value="RNaseH-like_sf"/>
</dbReference>
<dbReference type="PANTHER" id="PTHR37984:SF15">
    <property type="entry name" value="INTEGRASE CATALYTIC DOMAIN-CONTAINING PROTEIN"/>
    <property type="match status" value="1"/>
</dbReference>
<dbReference type="Pfam" id="PF00665">
    <property type="entry name" value="rve"/>
    <property type="match status" value="1"/>
</dbReference>
<feature type="domain" description="Integrase catalytic" evidence="2">
    <location>
        <begin position="156"/>
        <end position="318"/>
    </location>
</feature>
<accession>A0A671SBK8</accession>
<dbReference type="GO" id="GO:0015074">
    <property type="term" value="P:DNA integration"/>
    <property type="evidence" value="ECO:0007669"/>
    <property type="project" value="InterPro"/>
</dbReference>
<dbReference type="InterPro" id="IPR050951">
    <property type="entry name" value="Retrovirus_Pol_polyprotein"/>
</dbReference>
<evidence type="ECO:0000313" key="3">
    <source>
        <dbReference type="Ensembl" id="ENSSANP00000093608.1"/>
    </source>
</evidence>
<dbReference type="Proteomes" id="UP000472260">
    <property type="component" value="Unassembled WGS sequence"/>
</dbReference>
<dbReference type="SUPFAM" id="SSF53098">
    <property type="entry name" value="Ribonuclease H-like"/>
    <property type="match status" value="1"/>
</dbReference>
<dbReference type="PROSITE" id="PS50994">
    <property type="entry name" value="INTEGRASE"/>
    <property type="match status" value="1"/>
</dbReference>
<reference evidence="3" key="1">
    <citation type="submission" date="2025-08" db="UniProtKB">
        <authorList>
            <consortium name="Ensembl"/>
        </authorList>
    </citation>
    <scope>IDENTIFICATION</scope>
</reference>
<evidence type="ECO:0000259" key="2">
    <source>
        <dbReference type="PROSITE" id="PS50994"/>
    </source>
</evidence>
<dbReference type="FunFam" id="1.10.340.70:FF:000001">
    <property type="entry name" value="Retrovirus-related Pol polyprotein from transposon gypsy-like Protein"/>
    <property type="match status" value="1"/>
</dbReference>
<dbReference type="GO" id="GO:0003676">
    <property type="term" value="F:nucleic acid binding"/>
    <property type="evidence" value="ECO:0007669"/>
    <property type="project" value="InterPro"/>
</dbReference>
<reference evidence="3" key="2">
    <citation type="submission" date="2025-09" db="UniProtKB">
        <authorList>
            <consortium name="Ensembl"/>
        </authorList>
    </citation>
    <scope>IDENTIFICATION</scope>
</reference>
<dbReference type="InterPro" id="IPR001584">
    <property type="entry name" value="Integrase_cat-core"/>
</dbReference>
<dbReference type="Gene3D" id="1.10.340.70">
    <property type="match status" value="1"/>
</dbReference>
<organism evidence="3 4">
    <name type="scientific">Sinocyclocheilus anshuiensis</name>
    <dbReference type="NCBI Taxonomy" id="1608454"/>
    <lineage>
        <taxon>Eukaryota</taxon>
        <taxon>Metazoa</taxon>
        <taxon>Chordata</taxon>
        <taxon>Craniata</taxon>
        <taxon>Vertebrata</taxon>
        <taxon>Euteleostomi</taxon>
        <taxon>Actinopterygii</taxon>
        <taxon>Neopterygii</taxon>
        <taxon>Teleostei</taxon>
        <taxon>Ostariophysi</taxon>
        <taxon>Cypriniformes</taxon>
        <taxon>Cyprinidae</taxon>
        <taxon>Cyprininae</taxon>
        <taxon>Sinocyclocheilus</taxon>
    </lineage>
</organism>